<organism evidence="1 2">
    <name type="scientific">Stentor coeruleus</name>
    <dbReference type="NCBI Taxonomy" id="5963"/>
    <lineage>
        <taxon>Eukaryota</taxon>
        <taxon>Sar</taxon>
        <taxon>Alveolata</taxon>
        <taxon>Ciliophora</taxon>
        <taxon>Postciliodesmatophora</taxon>
        <taxon>Heterotrichea</taxon>
        <taxon>Heterotrichida</taxon>
        <taxon>Stentoridae</taxon>
        <taxon>Stentor</taxon>
    </lineage>
</organism>
<dbReference type="EMBL" id="MPUH01000170">
    <property type="protein sequence ID" value="OMJ87691.1"/>
    <property type="molecule type" value="Genomic_DNA"/>
</dbReference>
<dbReference type="Proteomes" id="UP000187209">
    <property type="component" value="Unassembled WGS sequence"/>
</dbReference>
<sequence length="783" mass="91197">MQEQCSYTRCPNFAFLECICTMPPTLICKDHEESHRQLDGDHEIRDYMPILAQANSVDIKETNEDKVKYALGSYGGNLGLLKLKAFIAKLHPEIEQCLKIMNEKFIKDIMKLVKSNEKKLKEKTEKYLIAFKKVLVNMKISSEEFFKQIFMIFCDFHAAVDSELSDELHRTVGKLKGLCKMPGKVKKYYVIETTIDDADNKFYLKVMTLEEYDKEKIISVFKDEYDNFIIDDSAIIREFTQLDLEFTKSKSNIKAQFLEEFHKYIHSLADNEKFTQISIYYSPLPTKLDTLYLDVFPEWVVAYSGIFMKSHFDIKQTLDISGKLFIVLVDLIMDLSFILVFSDMISYISLVLETSEVIIATGSLDDSIIIVQNTPKKTTEYYLDSTYVLRYVKDISLGIDSFAIVSSSSYIQDTNSLVFSIKEGNCYSYNLNEESLQMPFINTLSEPALQVLYINTIKLLVIRTASRLLFFTANYQLLRITTCNLLYLDHFIHEKNIFISWLEAKKAIYSQILLRDDEISKLFLSSKGKRLSIAKTVKYVKSRSYGIYNRIETHYNKYEKTIKKINFFEIAKNPLIIENPFDSNFANEDDTVRDNLTDLKVQKRKIKSLQNKPENLVCDNLCDLCDEYCMIAEEHNFHLCGRAHNCQEPCGISGNCCAQGKKQCEYQINPWKTTHEEYHKCLEQEHYCPIMCPGCGVFCCLKTKHEGFHEAMHLKIYFNESCGETCGTVQHTHKVYCLGGEECPRNVFEDYIQHEDNFDYWNDCNKFWRYFGWNLGSEESYNN</sequence>
<proteinExistence type="predicted"/>
<evidence type="ECO:0000313" key="2">
    <source>
        <dbReference type="Proteomes" id="UP000187209"/>
    </source>
</evidence>
<keyword evidence="2" id="KW-1185">Reference proteome</keyword>
<name>A0A1R2CFA1_9CILI</name>
<gene>
    <name evidence="1" type="ORF">SteCoe_10535</name>
</gene>
<dbReference type="AlphaFoldDB" id="A0A1R2CFA1"/>
<evidence type="ECO:0000313" key="1">
    <source>
        <dbReference type="EMBL" id="OMJ87691.1"/>
    </source>
</evidence>
<protein>
    <submittedName>
        <fullName evidence="1">Uncharacterized protein</fullName>
    </submittedName>
</protein>
<reference evidence="1 2" key="1">
    <citation type="submission" date="2016-11" db="EMBL/GenBank/DDBJ databases">
        <title>The macronuclear genome of Stentor coeruleus: a giant cell with tiny introns.</title>
        <authorList>
            <person name="Slabodnick M."/>
            <person name="Ruby J.G."/>
            <person name="Reiff S.B."/>
            <person name="Swart E.C."/>
            <person name="Gosai S."/>
            <person name="Prabakaran S."/>
            <person name="Witkowska E."/>
            <person name="Larue G.E."/>
            <person name="Fisher S."/>
            <person name="Freeman R.M."/>
            <person name="Gunawardena J."/>
            <person name="Chu W."/>
            <person name="Stover N.A."/>
            <person name="Gregory B.D."/>
            <person name="Nowacki M."/>
            <person name="Derisi J."/>
            <person name="Roy S.W."/>
            <person name="Marshall W.F."/>
            <person name="Sood P."/>
        </authorList>
    </citation>
    <scope>NUCLEOTIDE SEQUENCE [LARGE SCALE GENOMIC DNA]</scope>
    <source>
        <strain evidence="1">WM001</strain>
    </source>
</reference>
<accession>A0A1R2CFA1</accession>
<dbReference type="OrthoDB" id="327626at2759"/>
<comment type="caution">
    <text evidence="1">The sequence shown here is derived from an EMBL/GenBank/DDBJ whole genome shotgun (WGS) entry which is preliminary data.</text>
</comment>